<feature type="transmembrane region" description="Helical" evidence="2">
    <location>
        <begin position="82"/>
        <end position="106"/>
    </location>
</feature>
<evidence type="ECO:0000313" key="3">
    <source>
        <dbReference type="EMBL" id="NMF56390.1"/>
    </source>
</evidence>
<name>A0A7X9YJL7_9ACTN</name>
<comment type="caution">
    <text evidence="3">The sequence shown here is derived from an EMBL/GenBank/DDBJ whole genome shotgun (WGS) entry which is preliminary data.</text>
</comment>
<reference evidence="3 4" key="1">
    <citation type="submission" date="2020-04" db="EMBL/GenBank/DDBJ databases">
        <title>Collinsella sp. KGMB02528 nov., an anaerobic actinobacterium isolated from human feces.</title>
        <authorList>
            <person name="Han K.-I."/>
            <person name="Eom M.K."/>
            <person name="Kim J.-S."/>
            <person name="Lee K.C."/>
            <person name="Suh M.K."/>
            <person name="Park S.-H."/>
            <person name="Lee J.H."/>
            <person name="Kang S.W."/>
            <person name="Park J.-E."/>
            <person name="Oh B.S."/>
            <person name="Yu S.Y."/>
            <person name="Choi S.-H."/>
            <person name="Lee D.H."/>
            <person name="Yoon H."/>
            <person name="Kim B.-Y."/>
            <person name="Lee J.H."/>
            <person name="Lee J.-S."/>
        </authorList>
    </citation>
    <scope>NUCLEOTIDE SEQUENCE [LARGE SCALE GENOMIC DNA]</scope>
    <source>
        <strain evidence="3 4">KGMB02528</strain>
    </source>
</reference>
<dbReference type="AlphaFoldDB" id="A0A7X9YJL7"/>
<keyword evidence="2" id="KW-1133">Transmembrane helix</keyword>
<feature type="transmembrane region" description="Helical" evidence="2">
    <location>
        <begin position="37"/>
        <end position="70"/>
    </location>
</feature>
<sequence>MSQEDIKQSIHDAFDEDDPSPAKRAPKPGSGNPGLPVASLIFAVAGAILGGYVSWILSVIAGIVAIVLGVVARKQASPRLGLALAGIAIGVLCILSSLALVGIYLFKLKDMGLL</sequence>
<protein>
    <submittedName>
        <fullName evidence="3">DUF4190 domain-containing protein</fullName>
    </submittedName>
</protein>
<feature type="region of interest" description="Disordered" evidence="1">
    <location>
        <begin position="1"/>
        <end position="32"/>
    </location>
</feature>
<keyword evidence="4" id="KW-1185">Reference proteome</keyword>
<feature type="compositionally biased region" description="Basic and acidic residues" evidence="1">
    <location>
        <begin position="1"/>
        <end position="13"/>
    </location>
</feature>
<proteinExistence type="predicted"/>
<keyword evidence="2" id="KW-0812">Transmembrane</keyword>
<dbReference type="EMBL" id="JABBCP010000007">
    <property type="protein sequence ID" value="NMF56390.1"/>
    <property type="molecule type" value="Genomic_DNA"/>
</dbReference>
<dbReference type="RefSeq" id="WP_169277926.1">
    <property type="nucleotide sequence ID" value="NZ_JABBCP010000007.1"/>
</dbReference>
<organism evidence="3 4">
    <name type="scientific">Collinsella acetigenes</name>
    <dbReference type="NCBI Taxonomy" id="2713419"/>
    <lineage>
        <taxon>Bacteria</taxon>
        <taxon>Bacillati</taxon>
        <taxon>Actinomycetota</taxon>
        <taxon>Coriobacteriia</taxon>
        <taxon>Coriobacteriales</taxon>
        <taxon>Coriobacteriaceae</taxon>
        <taxon>Collinsella</taxon>
    </lineage>
</organism>
<keyword evidence="2" id="KW-0472">Membrane</keyword>
<dbReference type="Proteomes" id="UP000546970">
    <property type="component" value="Unassembled WGS sequence"/>
</dbReference>
<evidence type="ECO:0000313" key="4">
    <source>
        <dbReference type="Proteomes" id="UP000546970"/>
    </source>
</evidence>
<evidence type="ECO:0000256" key="1">
    <source>
        <dbReference type="SAM" id="MobiDB-lite"/>
    </source>
</evidence>
<gene>
    <name evidence="3" type="ORF">HF320_08655</name>
</gene>
<evidence type="ECO:0000256" key="2">
    <source>
        <dbReference type="SAM" id="Phobius"/>
    </source>
</evidence>
<accession>A0A7X9YJL7</accession>